<dbReference type="EMBL" id="JBGFSN010000004">
    <property type="protein sequence ID" value="MFH8134187.1"/>
    <property type="molecule type" value="Genomic_DNA"/>
</dbReference>
<dbReference type="Pfam" id="PF06254">
    <property type="entry name" value="YdaT_toxin"/>
    <property type="match status" value="1"/>
</dbReference>
<accession>A0ABW7PV72</accession>
<keyword evidence="2" id="KW-1185">Reference proteome</keyword>
<dbReference type="Gene3D" id="1.10.3600.10">
    <property type="entry name" value="Putative bacterial toxin ydaT"/>
    <property type="match status" value="1"/>
</dbReference>
<proteinExistence type="predicted"/>
<gene>
    <name evidence="1" type="ORF">ABU178_08370</name>
</gene>
<reference evidence="1 2" key="1">
    <citation type="submission" date="2024-08" db="EMBL/GenBank/DDBJ databases">
        <title>Pantoea ronii - a newly identified human opportunistic pathogen.</title>
        <authorList>
            <person name="Keidar-Friedman D."/>
            <person name="Sorek N."/>
            <person name="Leshin-Carmel D."/>
            <person name="Tsur A."/>
            <person name="Amsalem M."/>
            <person name="Tolkach D."/>
            <person name="Brosh-Nissimov T."/>
        </authorList>
    </citation>
    <scope>NUCLEOTIDE SEQUENCE [LARGE SCALE GENOMIC DNA]</scope>
    <source>
        <strain evidence="1 2">AA23256</strain>
    </source>
</reference>
<name>A0ABW7PV72_9GAMM</name>
<comment type="caution">
    <text evidence="1">The sequence shown here is derived from an EMBL/GenBank/DDBJ whole genome shotgun (WGS) entry which is preliminary data.</text>
</comment>
<dbReference type="Proteomes" id="UP001611251">
    <property type="component" value="Unassembled WGS sequence"/>
</dbReference>
<dbReference type="InterPro" id="IPR009364">
    <property type="entry name" value="YdaT-like"/>
</dbReference>
<evidence type="ECO:0000313" key="1">
    <source>
        <dbReference type="EMBL" id="MFH8134187.1"/>
    </source>
</evidence>
<organism evidence="1 2">
    <name type="scientific">Pantoea osteomyelitidis</name>
    <dbReference type="NCBI Taxonomy" id="3230026"/>
    <lineage>
        <taxon>Bacteria</taxon>
        <taxon>Pseudomonadati</taxon>
        <taxon>Pseudomonadota</taxon>
        <taxon>Gammaproteobacteria</taxon>
        <taxon>Enterobacterales</taxon>
        <taxon>Erwiniaceae</taxon>
        <taxon>Pantoea</taxon>
    </lineage>
</organism>
<protein>
    <submittedName>
        <fullName evidence="1">Toxin YdaT family protein</fullName>
    </submittedName>
</protein>
<dbReference type="InterPro" id="IPR037042">
    <property type="entry name" value="YdaT-like_sf"/>
</dbReference>
<dbReference type="RefSeq" id="WP_397213750.1">
    <property type="nucleotide sequence ID" value="NZ_JBGFSN010000004.1"/>
</dbReference>
<sequence length="155" mass="17058">MEISSLVVRNVANKLEEWAAEISWKSAGAKVAEAYHHFGRGELLPAVNTENDIRNAAQRLRRIFRREGQYRKMARQLIPAVLTAMPVIRRAKLEQSLNPVRLAALESVEAVNAVHLGAPAQHIIRERDEAIAALQAMRFAVLSSTGGRLSASAGI</sequence>
<evidence type="ECO:0000313" key="2">
    <source>
        <dbReference type="Proteomes" id="UP001611251"/>
    </source>
</evidence>